<dbReference type="SUPFAM" id="SSF51735">
    <property type="entry name" value="NAD(P)-binding Rossmann-fold domains"/>
    <property type="match status" value="1"/>
</dbReference>
<protein>
    <recommendedName>
        <fullName evidence="3">malate dehydrogenase</fullName>
        <ecNumber evidence="3">1.1.1.37</ecNumber>
    </recommendedName>
</protein>
<dbReference type="AlphaFoldDB" id="A0AAN7U1N7"/>
<keyword evidence="5" id="KW-0520">NAD</keyword>
<dbReference type="CDD" id="cd01336">
    <property type="entry name" value="MDH_cytoplasmic_cytosolic"/>
    <property type="match status" value="1"/>
</dbReference>
<comment type="caution">
    <text evidence="8">The sequence shown here is derived from an EMBL/GenBank/DDBJ whole genome shotgun (WGS) entry which is preliminary data.</text>
</comment>
<evidence type="ECO:0000256" key="2">
    <source>
        <dbReference type="ARBA" id="ARBA00009613"/>
    </source>
</evidence>
<dbReference type="Pfam" id="PF00056">
    <property type="entry name" value="Ldh_1_N"/>
    <property type="match status" value="1"/>
</dbReference>
<dbReference type="InterPro" id="IPR010945">
    <property type="entry name" value="Malate_DH_type2"/>
</dbReference>
<evidence type="ECO:0000256" key="5">
    <source>
        <dbReference type="ARBA" id="ARBA00023027"/>
    </source>
</evidence>
<keyword evidence="9" id="KW-1185">Reference proteome</keyword>
<evidence type="ECO:0000256" key="1">
    <source>
        <dbReference type="ARBA" id="ARBA00003966"/>
    </source>
</evidence>
<dbReference type="PANTHER" id="PTHR23382">
    <property type="entry name" value="MALATE DEHYDROGENASE"/>
    <property type="match status" value="1"/>
</dbReference>
<dbReference type="InterPro" id="IPR015955">
    <property type="entry name" value="Lactate_DH/Glyco_Ohase_4_C"/>
</dbReference>
<evidence type="ECO:0000259" key="7">
    <source>
        <dbReference type="Pfam" id="PF02866"/>
    </source>
</evidence>
<dbReference type="EMBL" id="JAVFKY010000003">
    <property type="protein sequence ID" value="KAK5579595.1"/>
    <property type="molecule type" value="Genomic_DNA"/>
</dbReference>
<dbReference type="GO" id="GO:0006108">
    <property type="term" value="P:malate metabolic process"/>
    <property type="evidence" value="ECO:0007669"/>
    <property type="project" value="InterPro"/>
</dbReference>
<dbReference type="InterPro" id="IPR036291">
    <property type="entry name" value="NAD(P)-bd_dom_sf"/>
</dbReference>
<dbReference type="InterPro" id="IPR001236">
    <property type="entry name" value="Lactate/malate_DH_N"/>
</dbReference>
<dbReference type="Proteomes" id="UP001344447">
    <property type="component" value="Unassembled WGS sequence"/>
</dbReference>
<comment type="similarity">
    <text evidence="2">Belongs to the LDH/MDH superfamily. MDH type 2 family.</text>
</comment>
<feature type="domain" description="Lactate/malate dehydrogenase C-terminal" evidence="7">
    <location>
        <begin position="226"/>
        <end position="402"/>
    </location>
</feature>
<dbReference type="NCBIfam" id="NF003916">
    <property type="entry name" value="PRK05442.1"/>
    <property type="match status" value="1"/>
</dbReference>
<dbReference type="HAMAP" id="MF_01517">
    <property type="entry name" value="Malate_dehydrog_2"/>
    <property type="match status" value="1"/>
</dbReference>
<dbReference type="NCBIfam" id="TIGR01759">
    <property type="entry name" value="MalateDH-SF1"/>
    <property type="match status" value="1"/>
</dbReference>
<dbReference type="FunFam" id="3.90.110.10:FF:000002">
    <property type="entry name" value="Malate dehydrogenase"/>
    <property type="match status" value="1"/>
</dbReference>
<evidence type="ECO:0000256" key="3">
    <source>
        <dbReference type="ARBA" id="ARBA00012995"/>
    </source>
</evidence>
<comment type="function">
    <text evidence="1">Catalyzes the reversible oxidation of malate to oxaloacetate.</text>
</comment>
<dbReference type="InterPro" id="IPR011274">
    <property type="entry name" value="Malate_DH_NAD-dep_euk"/>
</dbReference>
<evidence type="ECO:0000313" key="9">
    <source>
        <dbReference type="Proteomes" id="UP001344447"/>
    </source>
</evidence>
<accession>A0AAN7U1N7</accession>
<reference evidence="8 9" key="1">
    <citation type="submission" date="2023-11" db="EMBL/GenBank/DDBJ databases">
        <title>Dfirmibasis_genome.</title>
        <authorList>
            <person name="Edelbroek B."/>
            <person name="Kjellin J."/>
            <person name="Jerlstrom-Hultqvist J."/>
            <person name="Soderbom F."/>
        </authorList>
    </citation>
    <scope>NUCLEOTIDE SEQUENCE [LARGE SCALE GENOMIC DNA]</scope>
    <source>
        <strain evidence="8 9">TNS-C-14</strain>
    </source>
</reference>
<gene>
    <name evidence="8" type="ORF">RB653_009279</name>
</gene>
<dbReference type="EC" id="1.1.1.37" evidence="3"/>
<evidence type="ECO:0000313" key="8">
    <source>
        <dbReference type="EMBL" id="KAK5579595.1"/>
    </source>
</evidence>
<organism evidence="8 9">
    <name type="scientific">Dictyostelium firmibasis</name>
    <dbReference type="NCBI Taxonomy" id="79012"/>
    <lineage>
        <taxon>Eukaryota</taxon>
        <taxon>Amoebozoa</taxon>
        <taxon>Evosea</taxon>
        <taxon>Eumycetozoa</taxon>
        <taxon>Dictyostelia</taxon>
        <taxon>Dictyosteliales</taxon>
        <taxon>Dictyosteliaceae</taxon>
        <taxon>Dictyostelium</taxon>
    </lineage>
</organism>
<dbReference type="Gene3D" id="3.40.50.720">
    <property type="entry name" value="NAD(P)-binding Rossmann-like Domain"/>
    <property type="match status" value="1"/>
</dbReference>
<dbReference type="FunFam" id="3.40.50.720:FF:000010">
    <property type="entry name" value="Malate dehydrogenase"/>
    <property type="match status" value="1"/>
</dbReference>
<dbReference type="NCBIfam" id="TIGR01758">
    <property type="entry name" value="MDH_euk_cyt"/>
    <property type="match status" value="1"/>
</dbReference>
<dbReference type="GO" id="GO:0030060">
    <property type="term" value="F:L-malate dehydrogenase (NAD+) activity"/>
    <property type="evidence" value="ECO:0007669"/>
    <property type="project" value="UniProtKB-EC"/>
</dbReference>
<evidence type="ECO:0000256" key="4">
    <source>
        <dbReference type="ARBA" id="ARBA00023002"/>
    </source>
</evidence>
<proteinExistence type="inferred from homology"/>
<dbReference type="Pfam" id="PF02866">
    <property type="entry name" value="Ldh_1_C"/>
    <property type="match status" value="1"/>
</dbReference>
<dbReference type="Gene3D" id="3.90.110.10">
    <property type="entry name" value="Lactate dehydrogenase/glycoside hydrolase, family 4, C-terminal"/>
    <property type="match status" value="1"/>
</dbReference>
<sequence length="404" mass="43620">MEQALLRINNISGQLTGKCPFKAGGGVEAGKCPFKGHGVEAGKCPYRAGQHLDQSKAWSLVNVTPTVTTNSVTPIKVLVTGAAGQIAYSLMFMIASGQMFGPYQPVILHLLDIPKMADALKGVVMELQDCSYPLLHSVVATTDVQTAFIHINVAILVGAFPRGPGMQRKDLLKVNVSIFKEQGEALNKYASRGVKVLVVGNPANTNALTALVKASDLPPSNFSALTRLDQNRAQSMISEKVGVNVDSVRNVIIWGNHSQTQVPDVNHGYILNYPNRGLIEPIQTSVNDDKWLNEQFIPLVQNRGATVIAARKLSSAASAANAIVGHVRDWLLGTKDGEHVSMAVYSDGSYNVPKGLIFSFPVTCRNGEWSIVQGLKINSSTQQKIDATTKELQEEKETAMSFLN</sequence>
<dbReference type="InterPro" id="IPR022383">
    <property type="entry name" value="Lactate/malate_DH_C"/>
</dbReference>
<dbReference type="PROSITE" id="PS00068">
    <property type="entry name" value="MDH"/>
    <property type="match status" value="1"/>
</dbReference>
<name>A0AAN7U1N7_9MYCE</name>
<dbReference type="SUPFAM" id="SSF56327">
    <property type="entry name" value="LDH C-terminal domain-like"/>
    <property type="match status" value="1"/>
</dbReference>
<keyword evidence="4" id="KW-0560">Oxidoreductase</keyword>
<evidence type="ECO:0000259" key="6">
    <source>
        <dbReference type="Pfam" id="PF00056"/>
    </source>
</evidence>
<feature type="domain" description="Lactate/malate dehydrogenase N-terminal" evidence="6">
    <location>
        <begin position="75"/>
        <end position="220"/>
    </location>
</feature>
<dbReference type="InterPro" id="IPR001252">
    <property type="entry name" value="Malate_DH_AS"/>
</dbReference>